<dbReference type="Proteomes" id="UP000679992">
    <property type="component" value="Unassembled WGS sequence"/>
</dbReference>
<evidence type="ECO:0000313" key="4">
    <source>
        <dbReference type="Proteomes" id="UP000679992"/>
    </source>
</evidence>
<keyword evidence="1" id="KW-0808">Transferase</keyword>
<evidence type="ECO:0000256" key="2">
    <source>
        <dbReference type="ARBA" id="ARBA00022969"/>
    </source>
</evidence>
<keyword evidence="2" id="KW-0749">Sporulation</keyword>
<comment type="caution">
    <text evidence="3">The sequence shown here is derived from an EMBL/GenBank/DDBJ whole genome shotgun (WGS) entry which is preliminary data.</text>
</comment>
<dbReference type="InterPro" id="IPR020916">
    <property type="entry name" value="Gln_gamma-glutamylTfrase_bac"/>
</dbReference>
<dbReference type="NCBIfam" id="NF002869">
    <property type="entry name" value="PRK03187.1"/>
    <property type="match status" value="1"/>
</dbReference>
<reference evidence="3 4" key="1">
    <citation type="submission" date="2021-03" db="EMBL/GenBank/DDBJ databases">
        <title>Antimicrobial resistance genes in bacteria isolated from Japanese honey, and their potential for conferring macrolide and lincosamide resistance in the American foulbrood pathogen Paenibacillus larvae.</title>
        <authorList>
            <person name="Okamoto M."/>
            <person name="Kumagai M."/>
            <person name="Kanamori H."/>
            <person name="Takamatsu D."/>
        </authorList>
    </citation>
    <scope>NUCLEOTIDE SEQUENCE [LARGE SCALE GENOMIC DNA]</scope>
    <source>
        <strain evidence="3 4">J42TS3</strain>
    </source>
</reference>
<dbReference type="HAMAP" id="MF_00727">
    <property type="entry name" value="Tgl"/>
    <property type="match status" value="1"/>
</dbReference>
<sequence>MIILPPGEAERIGQLQLTGVEQEILQSKQQSQVTYRYGSIGELEFELKVRSAIVEAARALHASGAKFATFKNSRCNEALWNREPNGGFRLRSGVTPAEGIRDIFRNGWAYAFECATAMVIVLYKGVLDSIGEPAFNTYFADLLLYDWKYDSDLRIIPAVEAYPGDVLYFINPDFNPMSPEWRGENAILLPDGTYFAHGMGIRTGAEIIALLNTRRKPGSTTSAYKTDDIETLDFAYTQRLKTVIARIGTRVYAYGW</sequence>
<gene>
    <name evidence="3" type="primary">tgl</name>
    <name evidence="3" type="ORF">J42TS3_50750</name>
</gene>
<dbReference type="EMBL" id="BOSL01000029">
    <property type="protein sequence ID" value="GIP56040.1"/>
    <property type="molecule type" value="Genomic_DNA"/>
</dbReference>
<name>A0ABQ4MJ74_9BACL</name>
<keyword evidence="4" id="KW-1185">Reference proteome</keyword>
<accession>A0ABQ4MJ74</accession>
<evidence type="ECO:0000313" key="3">
    <source>
        <dbReference type="EMBL" id="GIP56040.1"/>
    </source>
</evidence>
<proteinExistence type="inferred from homology"/>
<evidence type="ECO:0000256" key="1">
    <source>
        <dbReference type="ARBA" id="ARBA00022679"/>
    </source>
</evidence>
<organism evidence="3 4">
    <name type="scientific">Paenibacillus vini</name>
    <dbReference type="NCBI Taxonomy" id="1476024"/>
    <lineage>
        <taxon>Bacteria</taxon>
        <taxon>Bacillati</taxon>
        <taxon>Bacillota</taxon>
        <taxon>Bacilli</taxon>
        <taxon>Bacillales</taxon>
        <taxon>Paenibacillaceae</taxon>
        <taxon>Paenibacillus</taxon>
    </lineage>
</organism>
<dbReference type="Pfam" id="PF20085">
    <property type="entry name" value="TGL"/>
    <property type="match status" value="1"/>
</dbReference>
<dbReference type="RefSeq" id="WP_213656759.1">
    <property type="nucleotide sequence ID" value="NZ_BOSL01000029.1"/>
</dbReference>
<protein>
    <submittedName>
        <fullName evidence="3">Protein-glutamine gamma-glutamyltransferase</fullName>
    </submittedName>
</protein>